<dbReference type="EMBL" id="BGZK01000216">
    <property type="protein sequence ID" value="GBP29142.1"/>
    <property type="molecule type" value="Genomic_DNA"/>
</dbReference>
<accession>A0A4C1UT23</accession>
<keyword evidence="3" id="KW-1185">Reference proteome</keyword>
<comment type="caution">
    <text evidence="2">The sequence shown here is derived from an EMBL/GenBank/DDBJ whole genome shotgun (WGS) entry which is preliminary data.</text>
</comment>
<dbReference type="AlphaFoldDB" id="A0A4C1UT23"/>
<name>A0A4C1UT23_EUMVA</name>
<reference evidence="2 3" key="1">
    <citation type="journal article" date="2019" name="Commun. Biol.">
        <title>The bagworm genome reveals a unique fibroin gene that provides high tensile strength.</title>
        <authorList>
            <person name="Kono N."/>
            <person name="Nakamura H."/>
            <person name="Ohtoshi R."/>
            <person name="Tomita M."/>
            <person name="Numata K."/>
            <person name="Arakawa K."/>
        </authorList>
    </citation>
    <scope>NUCLEOTIDE SEQUENCE [LARGE SCALE GENOMIC DNA]</scope>
</reference>
<feature type="region of interest" description="Disordered" evidence="1">
    <location>
        <begin position="66"/>
        <end position="85"/>
    </location>
</feature>
<evidence type="ECO:0000313" key="3">
    <source>
        <dbReference type="Proteomes" id="UP000299102"/>
    </source>
</evidence>
<protein>
    <submittedName>
        <fullName evidence="2">Uncharacterized protein</fullName>
    </submittedName>
</protein>
<sequence>MDSVRALLHHVGIIERLSFSSKLPFAAHGSSNDKTTKKLIARTRNAGVTKKDYPVKCALRLSVLFSSSGSGPQRRGRPDAPTVATDAGIVRVRRLQQQCAPNSYLQ</sequence>
<dbReference type="Proteomes" id="UP000299102">
    <property type="component" value="Unassembled WGS sequence"/>
</dbReference>
<evidence type="ECO:0000313" key="2">
    <source>
        <dbReference type="EMBL" id="GBP29142.1"/>
    </source>
</evidence>
<evidence type="ECO:0000256" key="1">
    <source>
        <dbReference type="SAM" id="MobiDB-lite"/>
    </source>
</evidence>
<gene>
    <name evidence="2" type="ORF">EVAR_17680_1</name>
</gene>
<proteinExistence type="predicted"/>
<organism evidence="2 3">
    <name type="scientific">Eumeta variegata</name>
    <name type="common">Bagworm moth</name>
    <name type="synonym">Eumeta japonica</name>
    <dbReference type="NCBI Taxonomy" id="151549"/>
    <lineage>
        <taxon>Eukaryota</taxon>
        <taxon>Metazoa</taxon>
        <taxon>Ecdysozoa</taxon>
        <taxon>Arthropoda</taxon>
        <taxon>Hexapoda</taxon>
        <taxon>Insecta</taxon>
        <taxon>Pterygota</taxon>
        <taxon>Neoptera</taxon>
        <taxon>Endopterygota</taxon>
        <taxon>Lepidoptera</taxon>
        <taxon>Glossata</taxon>
        <taxon>Ditrysia</taxon>
        <taxon>Tineoidea</taxon>
        <taxon>Psychidae</taxon>
        <taxon>Oiketicinae</taxon>
        <taxon>Eumeta</taxon>
    </lineage>
</organism>